<dbReference type="InterPro" id="IPR002109">
    <property type="entry name" value="Glutaredoxin"/>
</dbReference>
<dbReference type="PROSITE" id="PS51354">
    <property type="entry name" value="GLUTAREDOXIN_2"/>
    <property type="match status" value="1"/>
</dbReference>
<feature type="compositionally biased region" description="Basic residues" evidence="1">
    <location>
        <begin position="7"/>
        <end position="17"/>
    </location>
</feature>
<protein>
    <submittedName>
        <fullName evidence="4">Uncharacterized protein At3g28850-like</fullName>
    </submittedName>
</protein>
<dbReference type="KEGG" id="nnu:104586768"/>
<dbReference type="SUPFAM" id="SSF52833">
    <property type="entry name" value="Thioredoxin-like"/>
    <property type="match status" value="1"/>
</dbReference>
<dbReference type="Pfam" id="PF23733">
    <property type="entry name" value="GRXCR1-2_C"/>
    <property type="match status" value="1"/>
</dbReference>
<dbReference type="FunFam" id="3.40.30.10:FF:000273">
    <property type="entry name" value="Glutaredoxin family protein"/>
    <property type="match status" value="1"/>
</dbReference>
<dbReference type="OMA" id="DCEMVED"/>
<dbReference type="Pfam" id="PF00462">
    <property type="entry name" value="Glutaredoxin"/>
    <property type="match status" value="1"/>
</dbReference>
<dbReference type="CDD" id="cd03031">
    <property type="entry name" value="GRX_GRX_like"/>
    <property type="match status" value="1"/>
</dbReference>
<feature type="region of interest" description="Disordered" evidence="1">
    <location>
        <begin position="1"/>
        <end position="41"/>
    </location>
</feature>
<dbReference type="PANTHER" id="PTHR45669">
    <property type="entry name" value="GLUTAREDOXIN DOMAIN-CONTAINING CYSTEINE-RICH PROTEIN CG12206-RELATED"/>
    <property type="match status" value="1"/>
</dbReference>
<gene>
    <name evidence="4" type="primary">LOC104586768</name>
</gene>
<reference evidence="4" key="1">
    <citation type="submission" date="2025-08" db="UniProtKB">
        <authorList>
            <consortium name="RefSeq"/>
        </authorList>
    </citation>
    <scope>IDENTIFICATION</scope>
</reference>
<keyword evidence="3" id="KW-1185">Reference proteome</keyword>
<name>A0A1U7Z4W2_NELNU</name>
<proteinExistence type="predicted"/>
<dbReference type="eggNOG" id="KOG2824">
    <property type="taxonomic scope" value="Eukaryota"/>
</dbReference>
<dbReference type="OrthoDB" id="423313at2759"/>
<dbReference type="InterPro" id="IPR036249">
    <property type="entry name" value="Thioredoxin-like_sf"/>
</dbReference>
<dbReference type="GeneID" id="104586768"/>
<dbReference type="PANTHER" id="PTHR45669:SF30">
    <property type="entry name" value="OS04G0641300 PROTEIN"/>
    <property type="match status" value="1"/>
</dbReference>
<evidence type="ECO:0000313" key="3">
    <source>
        <dbReference type="Proteomes" id="UP000189703"/>
    </source>
</evidence>
<dbReference type="FunCoup" id="A0A1U7Z4W2">
    <property type="interactions" value="48"/>
</dbReference>
<dbReference type="RefSeq" id="XP_010242414.1">
    <property type="nucleotide sequence ID" value="XM_010244112.2"/>
</dbReference>
<accession>A0A1U7Z4W2</accession>
<dbReference type="AlphaFoldDB" id="A0A1U7Z4W2"/>
<sequence>MGCVTSKHSHERCRHCGRSPAPLWRTRSASGRRSSQRKRGNYHVVSLPSHRMDSLKLDTDHQYQNSIENYISDDKENNVRQIAESIKRDNFNSKEFATEITEAKGSSDLSNAKIPKVIPRTPTITPPGEPETINAWELMEGLEDASPVPLSNLVNGSFSFNAVELSKPKVQDYGTASPKPLWLQLSEDTDSNSNSIVPDFDPEIISTFRKALEELSPTNPFCLQPPEHENEDSPVQNRWLLVSSKDDVLDDANVQGEKQEKVKDGNIVISNDDTNVQGEKQEKVKDGNIVISNDDTNVQGEKQEKVKDGNVVIANGCPPGGEDKVVIYFTSLRGVRKTYEDCCNVQVILMGYRVRVDERDVSMHYGFREELNELFGDGFKGGLPRVFVNGKYIGGADEIQQMHDDGQLRKVIGDCEVVNDGWSDEDGGGGGVCETCGNIRFVPCETCYGSCKLYFEGDECEFQSGFQRCPDCNENGIVRCPVCCSLY</sequence>
<dbReference type="Proteomes" id="UP000189703">
    <property type="component" value="Unplaced"/>
</dbReference>
<evidence type="ECO:0000313" key="4">
    <source>
        <dbReference type="RefSeq" id="XP_010242414.1"/>
    </source>
</evidence>
<evidence type="ECO:0000256" key="1">
    <source>
        <dbReference type="SAM" id="MobiDB-lite"/>
    </source>
</evidence>
<dbReference type="Gene3D" id="3.40.30.10">
    <property type="entry name" value="Glutaredoxin"/>
    <property type="match status" value="1"/>
</dbReference>
<evidence type="ECO:0000259" key="2">
    <source>
        <dbReference type="Pfam" id="PF00462"/>
    </source>
</evidence>
<dbReference type="InParanoid" id="A0A1U7Z4W2"/>
<feature type="domain" description="Glutaredoxin" evidence="2">
    <location>
        <begin position="326"/>
        <end position="393"/>
    </location>
</feature>
<organism evidence="3 4">
    <name type="scientific">Nelumbo nucifera</name>
    <name type="common">Sacred lotus</name>
    <dbReference type="NCBI Taxonomy" id="4432"/>
    <lineage>
        <taxon>Eukaryota</taxon>
        <taxon>Viridiplantae</taxon>
        <taxon>Streptophyta</taxon>
        <taxon>Embryophyta</taxon>
        <taxon>Tracheophyta</taxon>
        <taxon>Spermatophyta</taxon>
        <taxon>Magnoliopsida</taxon>
        <taxon>Proteales</taxon>
        <taxon>Nelumbonaceae</taxon>
        <taxon>Nelumbo</taxon>
    </lineage>
</organism>